<protein>
    <submittedName>
        <fullName evidence="1">Uncharacterized protein</fullName>
    </submittedName>
</protein>
<reference evidence="1 2" key="1">
    <citation type="submission" date="2015-08" db="EMBL/GenBank/DDBJ databases">
        <title>Whole genome sequence of Flavobacterium akiainvivens IK-1T, from decaying Wikstroemia oahuensis, an endemic Hawaiian shrub.</title>
        <authorList>
            <person name="Wan X."/>
            <person name="Hou S."/>
            <person name="Saito J."/>
            <person name="Donachie S."/>
        </authorList>
    </citation>
    <scope>NUCLEOTIDE SEQUENCE [LARGE SCALE GENOMIC DNA]</scope>
    <source>
        <strain evidence="1 2">IK-1</strain>
    </source>
</reference>
<evidence type="ECO:0000313" key="2">
    <source>
        <dbReference type="Proteomes" id="UP000037755"/>
    </source>
</evidence>
<evidence type="ECO:0000313" key="1">
    <source>
        <dbReference type="EMBL" id="KOS05263.1"/>
    </source>
</evidence>
<accession>A0A0M8M7V8</accession>
<sequence>MIETSIAITVNRKSDIEVIQQKIIENKMQFPVYIREYEFSYQINFTSDYEEWELDTAILDCFPEYEYTADLEKGRKEIRIHISRYQSEFSTDGWGRRIDNPLDETKYLVKKSAKKVEKFNPAIKVLFDNQEQYYYVNIVNGINKTTEEQGFLLLDDFKTNNENNSADILKDKLYKSPLEAFHSGYNKIHDLVNADFSVFQEDKKKAIREVQKLPRKIIRDFINACNNSVINDILKNLDENISFEKRTNYVTDNRVQGIIEFKKYLETSEQQLCGKNLKIRSSWSFKLPFVDVGVKYYPVSIDQGKKNISKYEQIKFELMDNKIVNIIYES</sequence>
<name>A0A0M8M7V8_9FLAO</name>
<keyword evidence="2" id="KW-1185">Reference proteome</keyword>
<dbReference type="Proteomes" id="UP000037755">
    <property type="component" value="Unassembled WGS sequence"/>
</dbReference>
<proteinExistence type="predicted"/>
<gene>
    <name evidence="1" type="ORF">AM493_03845</name>
</gene>
<dbReference type="RefSeq" id="WP_054406333.1">
    <property type="nucleotide sequence ID" value="NZ_FOYA01000006.1"/>
</dbReference>
<dbReference type="PATRIC" id="fig|1202724.3.peg.794"/>
<dbReference type="AlphaFoldDB" id="A0A0M8M7V8"/>
<organism evidence="1 2">
    <name type="scientific">Flavobacterium akiainvivens</name>
    <dbReference type="NCBI Taxonomy" id="1202724"/>
    <lineage>
        <taxon>Bacteria</taxon>
        <taxon>Pseudomonadati</taxon>
        <taxon>Bacteroidota</taxon>
        <taxon>Flavobacteriia</taxon>
        <taxon>Flavobacteriales</taxon>
        <taxon>Flavobacteriaceae</taxon>
        <taxon>Flavobacterium</taxon>
    </lineage>
</organism>
<comment type="caution">
    <text evidence="1">The sequence shown here is derived from an EMBL/GenBank/DDBJ whole genome shotgun (WGS) entry which is preliminary data.</text>
</comment>
<dbReference type="EMBL" id="LIYD01000005">
    <property type="protein sequence ID" value="KOS05263.1"/>
    <property type="molecule type" value="Genomic_DNA"/>
</dbReference>